<keyword evidence="5 6" id="KW-0472">Membrane</keyword>
<reference evidence="9" key="1">
    <citation type="submission" date="2021-12" db="EMBL/GenBank/DDBJ databases">
        <title>Prjna785345.</title>
        <authorList>
            <person name="Rujirawat T."/>
            <person name="Krajaejun T."/>
        </authorList>
    </citation>
    <scope>NUCLEOTIDE SEQUENCE</scope>
    <source>
        <strain evidence="9">Pi057C3</strain>
    </source>
</reference>
<comment type="subcellular location">
    <subcellularLocation>
        <location evidence="1">Membrane</location>
        <topology evidence="1">Multi-pass membrane protein</topology>
    </subcellularLocation>
</comment>
<feature type="compositionally biased region" description="Low complexity" evidence="7">
    <location>
        <begin position="16"/>
        <end position="33"/>
    </location>
</feature>
<dbReference type="InterPro" id="IPR005045">
    <property type="entry name" value="CDC50/LEM3_fam"/>
</dbReference>
<dbReference type="GO" id="GO:0005886">
    <property type="term" value="C:plasma membrane"/>
    <property type="evidence" value="ECO:0007669"/>
    <property type="project" value="TreeGrafter"/>
</dbReference>
<keyword evidence="4 8" id="KW-1133">Transmembrane helix</keyword>
<evidence type="ECO:0000313" key="9">
    <source>
        <dbReference type="EMBL" id="KAJ0396450.1"/>
    </source>
</evidence>
<protein>
    <submittedName>
        <fullName evidence="9">Uncharacterized protein</fullName>
    </submittedName>
</protein>
<evidence type="ECO:0000256" key="7">
    <source>
        <dbReference type="SAM" id="MobiDB-lite"/>
    </source>
</evidence>
<comment type="caution">
    <text evidence="9">The sequence shown here is derived from an EMBL/GenBank/DDBJ whole genome shotgun (WGS) entry which is preliminary data.</text>
</comment>
<evidence type="ECO:0000256" key="1">
    <source>
        <dbReference type="ARBA" id="ARBA00004141"/>
    </source>
</evidence>
<evidence type="ECO:0000256" key="3">
    <source>
        <dbReference type="ARBA" id="ARBA00022692"/>
    </source>
</evidence>
<accession>A0AAD5Q4L0</accession>
<dbReference type="Pfam" id="PF03381">
    <property type="entry name" value="CDC50"/>
    <property type="match status" value="1"/>
</dbReference>
<dbReference type="PANTHER" id="PTHR10926:SF0">
    <property type="entry name" value="CDC50, ISOFORM A"/>
    <property type="match status" value="1"/>
</dbReference>
<dbReference type="PANTHER" id="PTHR10926">
    <property type="entry name" value="CELL CYCLE CONTROL PROTEIN 50"/>
    <property type="match status" value="1"/>
</dbReference>
<feature type="transmembrane region" description="Helical" evidence="8">
    <location>
        <begin position="66"/>
        <end position="89"/>
    </location>
</feature>
<dbReference type="EMBL" id="JAKCXM010000294">
    <property type="protein sequence ID" value="KAJ0396450.1"/>
    <property type="molecule type" value="Genomic_DNA"/>
</dbReference>
<proteinExistence type="inferred from homology"/>
<evidence type="ECO:0000256" key="5">
    <source>
        <dbReference type="ARBA" id="ARBA00023136"/>
    </source>
</evidence>
<keyword evidence="10" id="KW-1185">Reference proteome</keyword>
<evidence type="ECO:0000256" key="4">
    <source>
        <dbReference type="ARBA" id="ARBA00022989"/>
    </source>
</evidence>
<evidence type="ECO:0000256" key="6">
    <source>
        <dbReference type="PIRNR" id="PIRNR015840"/>
    </source>
</evidence>
<dbReference type="GO" id="GO:0005794">
    <property type="term" value="C:Golgi apparatus"/>
    <property type="evidence" value="ECO:0007669"/>
    <property type="project" value="TreeGrafter"/>
</dbReference>
<gene>
    <name evidence="9" type="ORF">P43SY_003452</name>
</gene>
<evidence type="ECO:0000256" key="2">
    <source>
        <dbReference type="ARBA" id="ARBA00009457"/>
    </source>
</evidence>
<feature type="region of interest" description="Disordered" evidence="7">
    <location>
        <begin position="15"/>
        <end position="47"/>
    </location>
</feature>
<organism evidence="9 10">
    <name type="scientific">Pythium insidiosum</name>
    <name type="common">Pythiosis disease agent</name>
    <dbReference type="NCBI Taxonomy" id="114742"/>
    <lineage>
        <taxon>Eukaryota</taxon>
        <taxon>Sar</taxon>
        <taxon>Stramenopiles</taxon>
        <taxon>Oomycota</taxon>
        <taxon>Peronosporomycetes</taxon>
        <taxon>Pythiales</taxon>
        <taxon>Pythiaceae</taxon>
        <taxon>Pythium</taxon>
    </lineage>
</organism>
<dbReference type="GO" id="GO:0005783">
    <property type="term" value="C:endoplasmic reticulum"/>
    <property type="evidence" value="ECO:0007669"/>
    <property type="project" value="TreeGrafter"/>
</dbReference>
<dbReference type="PIRSF" id="PIRSF015840">
    <property type="entry name" value="DUF284_TM_euk"/>
    <property type="match status" value="1"/>
</dbReference>
<feature type="transmembrane region" description="Helical" evidence="8">
    <location>
        <begin position="398"/>
        <end position="420"/>
    </location>
</feature>
<evidence type="ECO:0000256" key="8">
    <source>
        <dbReference type="SAM" id="Phobius"/>
    </source>
</evidence>
<sequence>MTAVVIDHEDIPVETSSSAGAAPAPVPASVAPVSKRRRDVRQNVNRPDNSRWTQQRFRVWEPMLTLNWSIAICFVVAASCTAIGIAMVLESSTLTTYRVVYDDGGRGHMEAKAVQPDGTVQDLDKCLLDSPGQANSFHADHTCLITITLREPITGPAYVFYELSDLHQHHRRFVSSMDRTQFTDEWRPGVLLTTCDPMAETESEACDIGFCSAASKQRRDYFPCGIVANTMFNDIFWLHDGMLPSGERLTRRDLVSRGVARTYAAHNTKNPTWDLPLDKFLPVWRNPNFSRIIPPPPSAGVDLSPSIAVDYTNSTAWVHDPLDPDHGVGTGVENEHWRVWVETAAIEPFRKPYGRIQRDLPAGTTLTFAVQSNYFVRSFKGRKALVVGELSWFGSENYAMGIFFLGVAVIFFTATLLFGVRRCVSPRRLGDAGVLAWKHELYGKQE</sequence>
<keyword evidence="3 8" id="KW-0812">Transmembrane</keyword>
<dbReference type="Proteomes" id="UP001209570">
    <property type="component" value="Unassembled WGS sequence"/>
</dbReference>
<comment type="similarity">
    <text evidence="2 6">Belongs to the CDC50/LEM3 family.</text>
</comment>
<name>A0AAD5Q4L0_PYTIN</name>
<dbReference type="AlphaFoldDB" id="A0AAD5Q4L0"/>
<evidence type="ECO:0000313" key="10">
    <source>
        <dbReference type="Proteomes" id="UP001209570"/>
    </source>
</evidence>